<organism evidence="1 2">
    <name type="scientific">Araneus ventricosus</name>
    <name type="common">Orbweaver spider</name>
    <name type="synonym">Epeira ventricosa</name>
    <dbReference type="NCBI Taxonomy" id="182803"/>
    <lineage>
        <taxon>Eukaryota</taxon>
        <taxon>Metazoa</taxon>
        <taxon>Ecdysozoa</taxon>
        <taxon>Arthropoda</taxon>
        <taxon>Chelicerata</taxon>
        <taxon>Arachnida</taxon>
        <taxon>Araneae</taxon>
        <taxon>Araneomorphae</taxon>
        <taxon>Entelegynae</taxon>
        <taxon>Araneoidea</taxon>
        <taxon>Araneidae</taxon>
        <taxon>Araneus</taxon>
    </lineage>
</organism>
<evidence type="ECO:0000313" key="1">
    <source>
        <dbReference type="EMBL" id="GBM91550.1"/>
    </source>
</evidence>
<dbReference type="AlphaFoldDB" id="A0A4Y2JND0"/>
<protein>
    <submittedName>
        <fullName evidence="1">Uncharacterized protein</fullName>
    </submittedName>
</protein>
<accession>A0A4Y2JND0</accession>
<sequence>MGFLCPWPLLQVDTKFCPRFRSAVLLLRSASPFKKRIKDYSPASPKFTFSCASGSFSGRGPSPPGPFVSLLDDTGRSESVLPLTPQRAYYRYIKRLNSYLPIKFRKDQKAAFLLSRSY</sequence>
<reference evidence="1 2" key="1">
    <citation type="journal article" date="2019" name="Sci. Rep.">
        <title>Orb-weaving spider Araneus ventricosus genome elucidates the spidroin gene catalogue.</title>
        <authorList>
            <person name="Kono N."/>
            <person name="Nakamura H."/>
            <person name="Ohtoshi R."/>
            <person name="Moran D.A.P."/>
            <person name="Shinohara A."/>
            <person name="Yoshida Y."/>
            <person name="Fujiwara M."/>
            <person name="Mori M."/>
            <person name="Tomita M."/>
            <person name="Arakawa K."/>
        </authorList>
    </citation>
    <scope>NUCLEOTIDE SEQUENCE [LARGE SCALE GENOMIC DNA]</scope>
</reference>
<gene>
    <name evidence="1" type="ORF">AVEN_63497_1</name>
</gene>
<keyword evidence="2" id="KW-1185">Reference proteome</keyword>
<evidence type="ECO:0000313" key="2">
    <source>
        <dbReference type="Proteomes" id="UP000499080"/>
    </source>
</evidence>
<dbReference type="Proteomes" id="UP000499080">
    <property type="component" value="Unassembled WGS sequence"/>
</dbReference>
<dbReference type="EMBL" id="BGPR01003714">
    <property type="protein sequence ID" value="GBM91550.1"/>
    <property type="molecule type" value="Genomic_DNA"/>
</dbReference>
<comment type="caution">
    <text evidence="1">The sequence shown here is derived from an EMBL/GenBank/DDBJ whole genome shotgun (WGS) entry which is preliminary data.</text>
</comment>
<name>A0A4Y2JND0_ARAVE</name>
<proteinExistence type="predicted"/>